<dbReference type="InterPro" id="IPR050832">
    <property type="entry name" value="Bact_Acetyltransf"/>
</dbReference>
<name>A0A3E0HCH7_9PSEU</name>
<dbReference type="OrthoDB" id="9775595at2"/>
<sequence length="238" mass="25770">MDAITELELLCADAWPALVDERLGQWRLRAAGGFTGRANSALTTGDPGMPISAALATNAAFAARHAIEPAAHVTQGSETERQIREAGWQPATDHPGGAESQVMTGPLPDGEALGEVLDKPSRQWWELAVGEPTAAQRHVLGTGPLLGFGYVERMAVVRGCIVDTTLHISRLAVAPEQRRQGVAKRLLATLGAWARERGADRAVLQVATHNTAAIRLYEGLGFAEHHRYGYWRPRSYRL</sequence>
<protein>
    <submittedName>
        <fullName evidence="5">Acetyltransferase (GNAT) family protein</fullName>
    </submittedName>
</protein>
<evidence type="ECO:0000259" key="4">
    <source>
        <dbReference type="PROSITE" id="PS51186"/>
    </source>
</evidence>
<evidence type="ECO:0000256" key="2">
    <source>
        <dbReference type="ARBA" id="ARBA00023315"/>
    </source>
</evidence>
<dbReference type="PROSITE" id="PS51186">
    <property type="entry name" value="GNAT"/>
    <property type="match status" value="1"/>
</dbReference>
<dbReference type="InterPro" id="IPR000182">
    <property type="entry name" value="GNAT_dom"/>
</dbReference>
<dbReference type="Pfam" id="PF24553">
    <property type="entry name" value="Rv0428c_C"/>
    <property type="match status" value="1"/>
</dbReference>
<dbReference type="SUPFAM" id="SSF55729">
    <property type="entry name" value="Acyl-CoA N-acyltransferases (Nat)"/>
    <property type="match status" value="1"/>
</dbReference>
<dbReference type="EMBL" id="QUNO01000011">
    <property type="protein sequence ID" value="REH41950.1"/>
    <property type="molecule type" value="Genomic_DNA"/>
</dbReference>
<evidence type="ECO:0000313" key="6">
    <source>
        <dbReference type="Proteomes" id="UP000256269"/>
    </source>
</evidence>
<dbReference type="InterPro" id="IPR056935">
    <property type="entry name" value="Rv0428c-like_C"/>
</dbReference>
<dbReference type="InterPro" id="IPR016181">
    <property type="entry name" value="Acyl_CoA_acyltransferase"/>
</dbReference>
<dbReference type="CDD" id="cd04301">
    <property type="entry name" value="NAT_SF"/>
    <property type="match status" value="1"/>
</dbReference>
<keyword evidence="1 5" id="KW-0808">Transferase</keyword>
<gene>
    <name evidence="5" type="ORF">BCF44_111255</name>
</gene>
<evidence type="ECO:0000256" key="3">
    <source>
        <dbReference type="SAM" id="MobiDB-lite"/>
    </source>
</evidence>
<organism evidence="5 6">
    <name type="scientific">Kutzneria buriramensis</name>
    <dbReference type="NCBI Taxonomy" id="1045776"/>
    <lineage>
        <taxon>Bacteria</taxon>
        <taxon>Bacillati</taxon>
        <taxon>Actinomycetota</taxon>
        <taxon>Actinomycetes</taxon>
        <taxon>Pseudonocardiales</taxon>
        <taxon>Pseudonocardiaceae</taxon>
        <taxon>Kutzneria</taxon>
    </lineage>
</organism>
<accession>A0A3E0HCH7</accession>
<dbReference type="GO" id="GO:0016747">
    <property type="term" value="F:acyltransferase activity, transferring groups other than amino-acyl groups"/>
    <property type="evidence" value="ECO:0007669"/>
    <property type="project" value="InterPro"/>
</dbReference>
<feature type="region of interest" description="Disordered" evidence="3">
    <location>
        <begin position="89"/>
        <end position="110"/>
    </location>
</feature>
<dbReference type="AlphaFoldDB" id="A0A3E0HCH7"/>
<evidence type="ECO:0000256" key="1">
    <source>
        <dbReference type="ARBA" id="ARBA00022679"/>
    </source>
</evidence>
<keyword evidence="2" id="KW-0012">Acyltransferase</keyword>
<proteinExistence type="predicted"/>
<dbReference type="PANTHER" id="PTHR43877">
    <property type="entry name" value="AMINOALKYLPHOSPHONATE N-ACETYLTRANSFERASE-RELATED-RELATED"/>
    <property type="match status" value="1"/>
</dbReference>
<feature type="domain" description="N-acetyltransferase" evidence="4">
    <location>
        <begin position="100"/>
        <end position="238"/>
    </location>
</feature>
<dbReference type="Gene3D" id="3.40.630.30">
    <property type="match status" value="1"/>
</dbReference>
<dbReference type="Proteomes" id="UP000256269">
    <property type="component" value="Unassembled WGS sequence"/>
</dbReference>
<dbReference type="RefSeq" id="WP_116177962.1">
    <property type="nucleotide sequence ID" value="NZ_CP144375.1"/>
</dbReference>
<reference evidence="5 6" key="1">
    <citation type="submission" date="2018-08" db="EMBL/GenBank/DDBJ databases">
        <title>Genomic Encyclopedia of Archaeal and Bacterial Type Strains, Phase II (KMG-II): from individual species to whole genera.</title>
        <authorList>
            <person name="Goeker M."/>
        </authorList>
    </citation>
    <scope>NUCLEOTIDE SEQUENCE [LARGE SCALE GENOMIC DNA]</scope>
    <source>
        <strain evidence="5 6">DSM 45791</strain>
    </source>
</reference>
<comment type="caution">
    <text evidence="5">The sequence shown here is derived from an EMBL/GenBank/DDBJ whole genome shotgun (WGS) entry which is preliminary data.</text>
</comment>
<keyword evidence="6" id="KW-1185">Reference proteome</keyword>
<evidence type="ECO:0000313" key="5">
    <source>
        <dbReference type="EMBL" id="REH41950.1"/>
    </source>
</evidence>
<dbReference type="PANTHER" id="PTHR43877:SF2">
    <property type="entry name" value="AMINOALKYLPHOSPHONATE N-ACETYLTRANSFERASE-RELATED"/>
    <property type="match status" value="1"/>
</dbReference>